<dbReference type="RefSeq" id="WP_184287244.1">
    <property type="nucleotide sequence ID" value="NZ_JACHJO010000002.1"/>
</dbReference>
<evidence type="ECO:0000313" key="3">
    <source>
        <dbReference type="Proteomes" id="UP000536604"/>
    </source>
</evidence>
<feature type="transmembrane region" description="Helical" evidence="1">
    <location>
        <begin position="212"/>
        <end position="234"/>
    </location>
</feature>
<protein>
    <recommendedName>
        <fullName evidence="4">DUF2812 domain-containing protein</fullName>
    </recommendedName>
</protein>
<feature type="transmembrane region" description="Helical" evidence="1">
    <location>
        <begin position="181"/>
        <end position="200"/>
    </location>
</feature>
<evidence type="ECO:0000256" key="1">
    <source>
        <dbReference type="SAM" id="Phobius"/>
    </source>
</evidence>
<dbReference type="EMBL" id="JACHJO010000002">
    <property type="protein sequence ID" value="MBB6118728.1"/>
    <property type="molecule type" value="Genomic_DNA"/>
</dbReference>
<dbReference type="Proteomes" id="UP000536604">
    <property type="component" value="Unassembled WGS sequence"/>
</dbReference>
<dbReference type="AlphaFoldDB" id="A0A841IR83"/>
<keyword evidence="1" id="KW-0472">Membrane</keyword>
<name>A0A841IR83_9ACTN</name>
<keyword evidence="3" id="KW-1185">Reference proteome</keyword>
<sequence>MSGYFTALAGRLAELGVDGERSRRLLDELLSYTAESGTDPEEEFGPVDRFAAELTRPAGEEEGDDPETLVWTADAFEGPARLDEMGRQGWEVERVDRLGRFVSRRDPERPQVWAYRQEMCAGRADRERLARRLAPEGWEPCGHWSVLAYFKRPGSATAGPEAEIEAPPAPRRRYFFGARGLVAVVLCLAVALVGVGSSIHRMATGGGGADEWAGFAVGAVVGAVVALGVLWLGVRLGTARRNRNKSDIS</sequence>
<evidence type="ECO:0000313" key="2">
    <source>
        <dbReference type="EMBL" id="MBB6118728.1"/>
    </source>
</evidence>
<keyword evidence="1" id="KW-1133">Transmembrane helix</keyword>
<proteinExistence type="predicted"/>
<evidence type="ECO:0008006" key="4">
    <source>
        <dbReference type="Google" id="ProtNLM"/>
    </source>
</evidence>
<keyword evidence="1" id="KW-0812">Transmembrane</keyword>
<reference evidence="2 3" key="1">
    <citation type="submission" date="2020-08" db="EMBL/GenBank/DDBJ databases">
        <title>Genomic Encyclopedia of Type Strains, Phase III (KMG-III): the genomes of soil and plant-associated and newly described type strains.</title>
        <authorList>
            <person name="Whitman W."/>
        </authorList>
    </citation>
    <scope>NUCLEOTIDE SEQUENCE [LARGE SCALE GENOMIC DNA]</scope>
    <source>
        <strain evidence="2 3">CECT 8712</strain>
    </source>
</reference>
<organism evidence="2 3">
    <name type="scientific">Nocardiopsis algeriensis</name>
    <dbReference type="NCBI Taxonomy" id="1478215"/>
    <lineage>
        <taxon>Bacteria</taxon>
        <taxon>Bacillati</taxon>
        <taxon>Actinomycetota</taxon>
        <taxon>Actinomycetes</taxon>
        <taxon>Streptosporangiales</taxon>
        <taxon>Nocardiopsidaceae</taxon>
        <taxon>Nocardiopsis</taxon>
    </lineage>
</organism>
<accession>A0A841IR83</accession>
<comment type="caution">
    <text evidence="2">The sequence shown here is derived from an EMBL/GenBank/DDBJ whole genome shotgun (WGS) entry which is preliminary data.</text>
</comment>
<gene>
    <name evidence="2" type="ORF">FHS13_000660</name>
</gene>